<evidence type="ECO:0000313" key="2">
    <source>
        <dbReference type="Proteomes" id="UP000001355"/>
    </source>
</evidence>
<accession>A0A0U2LT04</accession>
<reference evidence="1 2" key="3">
    <citation type="journal article" date="2013" name="PLoS ONE">
        <title>Candidate genes that may be responsible for the unusual resistances exhibited by Bacillus pumilus SAFR-032 spores.</title>
        <authorList>
            <person name="Tirumalai M.R."/>
            <person name="Rastogi R."/>
            <person name="Zamani N."/>
            <person name="O'Bryant Williams E."/>
            <person name="Allen S."/>
            <person name="Diouf F."/>
            <person name="Kwende S."/>
            <person name="Weinstock G.M."/>
            <person name="Venkateswaran K.J."/>
            <person name="Fox G.E."/>
        </authorList>
    </citation>
    <scope>NUCLEOTIDE SEQUENCE [LARGE SCALE GENOMIC DNA]</scope>
    <source>
        <strain evidence="1 2">SAFR-032</strain>
    </source>
</reference>
<gene>
    <name evidence="1" type="ORF">BPUM_04150</name>
</gene>
<keyword evidence="2" id="KW-1185">Reference proteome</keyword>
<dbReference type="STRING" id="315750.BPUM_04150"/>
<organism evidence="1 2">
    <name type="scientific">Bacillus pumilus (strain SAFR-032)</name>
    <dbReference type="NCBI Taxonomy" id="315750"/>
    <lineage>
        <taxon>Bacteria</taxon>
        <taxon>Bacillati</taxon>
        <taxon>Bacillota</taxon>
        <taxon>Bacilli</taxon>
        <taxon>Bacillales</taxon>
        <taxon>Bacillaceae</taxon>
        <taxon>Bacillus</taxon>
    </lineage>
</organism>
<sequence>MNKCSQIYFRKILIRKKEYAPSIVNIVKMVGSLLFLKNILGMDFQKIASSNKDCSNEHSLIHCKFKGEQKWKF</sequence>
<protein>
    <submittedName>
        <fullName evidence="1">Uncharacterized protein</fullName>
    </submittedName>
</protein>
<reference evidence="1 2" key="2">
    <citation type="journal article" date="2013" name="Extremophiles">
        <title>An ICEBs1-like element may be associated with the extreme radiation and desiccation resistance of Bacillus pumilus SAFR-032 spores.</title>
        <authorList>
            <person name="Tirumalai M.R."/>
            <person name="Fox G.E."/>
        </authorList>
    </citation>
    <scope>NUCLEOTIDE SEQUENCE [LARGE SCALE GENOMIC DNA]</scope>
    <source>
        <strain evidence="1 2">SAFR-032</strain>
    </source>
</reference>
<dbReference type="EMBL" id="CP000813">
    <property type="protein sequence ID" value="ALS35554.1"/>
    <property type="molecule type" value="Genomic_DNA"/>
</dbReference>
<proteinExistence type="predicted"/>
<dbReference type="AlphaFoldDB" id="A0A0U2LT04"/>
<dbReference type="Proteomes" id="UP000001355">
    <property type="component" value="Chromosome"/>
</dbReference>
<evidence type="ECO:0000313" key="1">
    <source>
        <dbReference type="EMBL" id="ALS35554.1"/>
    </source>
</evidence>
<dbReference type="KEGG" id="bpu:BPUM_04150"/>
<name>A0A0U2LT04_BACP2</name>
<reference evidence="1 2" key="1">
    <citation type="journal article" date="2007" name="PLoS ONE">
        <title>Paradoxical DNA repair and peroxide resistance gene conservation in Bacillus pumilus SAFR-032.</title>
        <authorList>
            <person name="Gioia J."/>
            <person name="Yerrapragada S."/>
            <person name="Qin X."/>
            <person name="Jiang H."/>
            <person name="Igboeli O.C."/>
            <person name="Muzny D."/>
            <person name="Dugan-Rocha S."/>
            <person name="Ding Y."/>
            <person name="Hawes A."/>
            <person name="Liu W."/>
            <person name="Perez L."/>
            <person name="Kovar C."/>
            <person name="Dinh H."/>
            <person name="Lee S."/>
            <person name="Nazareth L."/>
            <person name="Blyth P."/>
            <person name="Holder M."/>
            <person name="Buhay C."/>
            <person name="Tirumalai M.R."/>
            <person name="Liu Y."/>
            <person name="Dasgupta I."/>
            <person name="Bokhetache L."/>
            <person name="Fujita M."/>
            <person name="Karouia F."/>
            <person name="Eswara Moorthy P."/>
            <person name="Siefert J."/>
            <person name="Uzman A."/>
            <person name="Buzumbo P."/>
            <person name="Verma A."/>
            <person name="Zwiya H."/>
            <person name="McWilliams B.D."/>
            <person name="Olowu A."/>
            <person name="Clinkenbeard K.D."/>
            <person name="Newcombe D."/>
            <person name="Golebiewski L."/>
            <person name="Petrosino J.F."/>
            <person name="Nicholson W.L."/>
            <person name="Fox G.E."/>
            <person name="Venkateswaran K."/>
            <person name="Highlander S.K."/>
            <person name="Weinstock G.M."/>
        </authorList>
    </citation>
    <scope>NUCLEOTIDE SEQUENCE [LARGE SCALE GENOMIC DNA]</scope>
    <source>
        <strain evidence="1 2">SAFR-032</strain>
    </source>
</reference>